<evidence type="ECO:0000313" key="2">
    <source>
        <dbReference type="Proteomes" id="UP000682308"/>
    </source>
</evidence>
<name>A0A941J7S8_9ACTN</name>
<dbReference type="AlphaFoldDB" id="A0A941J7S8"/>
<accession>A0A941J7S8</accession>
<protein>
    <submittedName>
        <fullName evidence="1">Uncharacterized protein</fullName>
    </submittedName>
</protein>
<keyword evidence="2" id="KW-1185">Reference proteome</keyword>
<sequence>MLLFLGAFFGFQFIVTLYLQETFASWLRERELSVDSQPDIRRLRKPSKVEKAITFKGRVSDIADDHSVRTFHRHYAHGTTWKVIAGAVGGRGRTASHWAARHARLHLQGGTPVPLPTDAPASSARSPIWRRATWLPPFVRGVGSSFFC</sequence>
<dbReference type="EMBL" id="JAGTPG010000002">
    <property type="protein sequence ID" value="MBR8642164.1"/>
    <property type="molecule type" value="Genomic_DNA"/>
</dbReference>
<dbReference type="Proteomes" id="UP000682308">
    <property type="component" value="Unassembled WGS sequence"/>
</dbReference>
<reference evidence="1 2" key="1">
    <citation type="submission" date="2021-04" db="EMBL/GenBank/DDBJ databases">
        <title>Characterization of the biosynthetic gene cluster of new lipopeptides with antitumor activity in the genome of the marine Streptomyces PHM034.</title>
        <authorList>
            <person name="Ceniceros A."/>
            <person name="Canedo L."/>
            <person name="Mendez C."/>
            <person name="Olano C."/>
            <person name="Schleissner C."/>
            <person name="Cuevas C."/>
            <person name="De La Calle F."/>
            <person name="Salas J.A."/>
        </authorList>
    </citation>
    <scope>NUCLEOTIDE SEQUENCE [LARGE SCALE GENOMIC DNA]</scope>
    <source>
        <strain evidence="1 2">PHM034</strain>
    </source>
</reference>
<proteinExistence type="predicted"/>
<gene>
    <name evidence="1" type="ORF">KEF29_29670</name>
</gene>
<evidence type="ECO:0000313" key="1">
    <source>
        <dbReference type="EMBL" id="MBR8642164.1"/>
    </source>
</evidence>
<comment type="caution">
    <text evidence="1">The sequence shown here is derived from an EMBL/GenBank/DDBJ whole genome shotgun (WGS) entry which is preliminary data.</text>
</comment>
<organism evidence="1 2">
    <name type="scientific">Streptomyces tuirus</name>
    <dbReference type="NCBI Taxonomy" id="68278"/>
    <lineage>
        <taxon>Bacteria</taxon>
        <taxon>Bacillati</taxon>
        <taxon>Actinomycetota</taxon>
        <taxon>Actinomycetes</taxon>
        <taxon>Kitasatosporales</taxon>
        <taxon>Streptomycetaceae</taxon>
        <taxon>Streptomyces</taxon>
    </lineage>
</organism>